<evidence type="ECO:0000256" key="2">
    <source>
        <dbReference type="ARBA" id="ARBA00023043"/>
    </source>
</evidence>
<organism evidence="4 5">
    <name type="scientific">Trichogramma kaykai</name>
    <dbReference type="NCBI Taxonomy" id="54128"/>
    <lineage>
        <taxon>Eukaryota</taxon>
        <taxon>Metazoa</taxon>
        <taxon>Ecdysozoa</taxon>
        <taxon>Arthropoda</taxon>
        <taxon>Hexapoda</taxon>
        <taxon>Insecta</taxon>
        <taxon>Pterygota</taxon>
        <taxon>Neoptera</taxon>
        <taxon>Endopterygota</taxon>
        <taxon>Hymenoptera</taxon>
        <taxon>Apocrita</taxon>
        <taxon>Proctotrupomorpha</taxon>
        <taxon>Chalcidoidea</taxon>
        <taxon>Trichogrammatidae</taxon>
        <taxon>Trichogramma</taxon>
    </lineage>
</organism>
<gene>
    <name evidence="4" type="ORF">TKK_001565</name>
</gene>
<dbReference type="SMART" id="SM00248">
    <property type="entry name" value="ANK"/>
    <property type="match status" value="19"/>
</dbReference>
<evidence type="ECO:0000256" key="1">
    <source>
        <dbReference type="ARBA" id="ARBA00022737"/>
    </source>
</evidence>
<evidence type="ECO:0000313" key="5">
    <source>
        <dbReference type="Proteomes" id="UP001627154"/>
    </source>
</evidence>
<dbReference type="PROSITE" id="PS50088">
    <property type="entry name" value="ANK_REPEAT"/>
    <property type="match status" value="10"/>
</dbReference>
<dbReference type="PANTHER" id="PTHR24198">
    <property type="entry name" value="ANKYRIN REPEAT AND PROTEIN KINASE DOMAIN-CONTAINING PROTEIN"/>
    <property type="match status" value="1"/>
</dbReference>
<keyword evidence="1" id="KW-0677">Repeat</keyword>
<feature type="repeat" description="ANK" evidence="3">
    <location>
        <begin position="622"/>
        <end position="654"/>
    </location>
</feature>
<feature type="repeat" description="ANK" evidence="3">
    <location>
        <begin position="839"/>
        <end position="871"/>
    </location>
</feature>
<reference evidence="4 5" key="1">
    <citation type="journal article" date="2024" name="bioRxiv">
        <title>A reference genome for Trichogramma kaykai: A tiny desert-dwelling parasitoid wasp with competing sex-ratio distorters.</title>
        <authorList>
            <person name="Culotta J."/>
            <person name="Lindsey A.R."/>
        </authorList>
    </citation>
    <scope>NUCLEOTIDE SEQUENCE [LARGE SCALE GENOMIC DNA]</scope>
    <source>
        <strain evidence="4 5">KSX58</strain>
    </source>
</reference>
<sequence>MAQYDRSHLKNFQDEHGVSLYLRRVTRVHRQAELDRAYRRSNPNHRLELNFNRNNSRLRDLFDVYDRANYHDEAGLTHLHLACEYGFYEVARELLEQDDLPADPNCRWRETGETPLHLACEWNRNEVAELLLRNGADPNLANDKGETALHAICRKYNDDDFLERCLRICEERGQEVRIDAQDNAGNAPLHLALRYCHKTTIESLLKRGGDRNLSNARGETPLQIIGDVRWIDDEILDAFFEGFEQARSNPVLVDARDIAGRTPLHRALTREHWRMARSLLKAGADPNLARADGETPLHMICKRKSASYVELFFESVEEFDRPLRVDVGDKAGNTPLHYALALDRPETAELLLRRGADPNLANSTGSTALHILCAKYHTTGWTERLFRAMSDDRYHPRLRIDAPDKHGNTALHWALRTDNDRLVGLLLDGGADPNLADCDGSAALHLVCRDLDLRRALDPPRWRRKSRLEFGRRDSPRRRRIEARDKLMRLLLKKGADPNQGDAEGSTPLHVCLKNEDDELVAMFLKNVDRGSFRIDTRDTSGNTPLHLAVHNESREMMKLLLKKGADPNLSDGQGFTPVLSICKGNRATEWAGAKYYDLARVLFEHSRNRFKPVALDGRDESGDTPLHLALRSENRNLVELLLKKGANPNAPNDEASTPIHVICQGYWTVPLLKRVRELGGLVEIDRRDGAGDAPLHHAMRECDRVASEVLLRWGADPNLRNGAGATPLHALCEVYTCQSGLVESFLEICAELGLAETPINARDEAGDSPLHLAVAGGHRLLTELLLRRGADPNLANEEGRTPLHSICKLAWDNDLAEILFGVCDERAERIEIDARDKLGNTPLHLALFRGHPRLTETLLLRGADPTLADGQGRTPAHIVCLRKEYWDDGDLVQMFFRVLEYSVALQLFRCTSINN</sequence>
<dbReference type="EMBL" id="JBJJXI010000019">
    <property type="protein sequence ID" value="KAL3406194.1"/>
    <property type="molecule type" value="Genomic_DNA"/>
</dbReference>
<dbReference type="Pfam" id="PF12796">
    <property type="entry name" value="Ank_2"/>
    <property type="match status" value="4"/>
</dbReference>
<accession>A0ABD2XM61</accession>
<proteinExistence type="predicted"/>
<dbReference type="InterPro" id="IPR002110">
    <property type="entry name" value="Ankyrin_rpt"/>
</dbReference>
<comment type="caution">
    <text evidence="4">The sequence shown here is derived from an EMBL/GenBank/DDBJ whole genome shotgun (WGS) entry which is preliminary data.</text>
</comment>
<dbReference type="Proteomes" id="UP001627154">
    <property type="component" value="Unassembled WGS sequence"/>
</dbReference>
<dbReference type="Pfam" id="PF00023">
    <property type="entry name" value="Ank"/>
    <property type="match status" value="3"/>
</dbReference>
<keyword evidence="5" id="KW-1185">Reference proteome</keyword>
<dbReference type="InterPro" id="IPR036770">
    <property type="entry name" value="Ankyrin_rpt-contain_sf"/>
</dbReference>
<keyword evidence="2 3" id="KW-0040">ANK repeat</keyword>
<protein>
    <submittedName>
        <fullName evidence="4">Uncharacterized protein</fullName>
    </submittedName>
</protein>
<feature type="repeat" description="ANK" evidence="3">
    <location>
        <begin position="541"/>
        <end position="573"/>
    </location>
</feature>
<feature type="repeat" description="ANK" evidence="3">
    <location>
        <begin position="331"/>
        <end position="363"/>
    </location>
</feature>
<dbReference type="AlphaFoldDB" id="A0ABD2XM61"/>
<feature type="repeat" description="ANK" evidence="3">
    <location>
        <begin position="766"/>
        <end position="798"/>
    </location>
</feature>
<dbReference type="Gene3D" id="1.25.40.20">
    <property type="entry name" value="Ankyrin repeat-containing domain"/>
    <property type="match status" value="7"/>
</dbReference>
<evidence type="ECO:0000313" key="4">
    <source>
        <dbReference type="EMBL" id="KAL3406194.1"/>
    </source>
</evidence>
<dbReference type="PANTHER" id="PTHR24198:SF165">
    <property type="entry name" value="ANKYRIN REPEAT-CONTAINING PROTEIN-RELATED"/>
    <property type="match status" value="1"/>
</dbReference>
<feature type="repeat" description="ANK" evidence="3">
    <location>
        <begin position="111"/>
        <end position="143"/>
    </location>
</feature>
<feature type="repeat" description="ANK" evidence="3">
    <location>
        <begin position="259"/>
        <end position="291"/>
    </location>
</feature>
<dbReference type="PRINTS" id="PR01415">
    <property type="entry name" value="ANKYRIN"/>
</dbReference>
<feature type="repeat" description="ANK" evidence="3">
    <location>
        <begin position="406"/>
        <end position="438"/>
    </location>
</feature>
<dbReference type="PROSITE" id="PS50297">
    <property type="entry name" value="ANK_REP_REGION"/>
    <property type="match status" value="10"/>
</dbReference>
<dbReference type="SUPFAM" id="SSF48403">
    <property type="entry name" value="Ankyrin repeat"/>
    <property type="match status" value="3"/>
</dbReference>
<feature type="repeat" description="ANK" evidence="3">
    <location>
        <begin position="184"/>
        <end position="216"/>
    </location>
</feature>
<name>A0ABD2XM61_9HYME</name>
<evidence type="ECO:0000256" key="3">
    <source>
        <dbReference type="PROSITE-ProRule" id="PRU00023"/>
    </source>
</evidence>
<feature type="repeat" description="ANK" evidence="3">
    <location>
        <begin position="691"/>
        <end position="723"/>
    </location>
</feature>